<keyword evidence="1" id="KW-0732">Signal</keyword>
<organism evidence="2 3">
    <name type="scientific">Scandinavium goeteborgense</name>
    <dbReference type="NCBI Taxonomy" id="1851514"/>
    <lineage>
        <taxon>Bacteria</taxon>
        <taxon>Pseudomonadati</taxon>
        <taxon>Pseudomonadota</taxon>
        <taxon>Gammaproteobacteria</taxon>
        <taxon>Enterobacterales</taxon>
        <taxon>Enterobacteriaceae</taxon>
        <taxon>Scandinavium</taxon>
    </lineage>
</organism>
<reference evidence="2 3" key="1">
    <citation type="submission" date="2019-03" db="EMBL/GenBank/DDBJ databases">
        <title>Genomic analyses of the natural microbiome of Caenorhabditis elegans.</title>
        <authorList>
            <person name="Samuel B."/>
        </authorList>
    </citation>
    <scope>NUCLEOTIDE SEQUENCE [LARGE SCALE GENOMIC DNA]</scope>
    <source>
        <strain evidence="2 3">BIGb0156</strain>
    </source>
</reference>
<evidence type="ECO:0000313" key="3">
    <source>
        <dbReference type="Proteomes" id="UP000295530"/>
    </source>
</evidence>
<keyword evidence="3" id="KW-1185">Reference proteome</keyword>
<dbReference type="Proteomes" id="UP000295530">
    <property type="component" value="Unassembled WGS sequence"/>
</dbReference>
<gene>
    <name evidence="2" type="ORF">EC847_10182</name>
</gene>
<feature type="chain" id="PRO_5020875887" description="Lipoprotein" evidence="1">
    <location>
        <begin position="24"/>
        <end position="82"/>
    </location>
</feature>
<protein>
    <recommendedName>
        <fullName evidence="4">Lipoprotein</fullName>
    </recommendedName>
</protein>
<evidence type="ECO:0008006" key="4">
    <source>
        <dbReference type="Google" id="ProtNLM"/>
    </source>
</evidence>
<evidence type="ECO:0000313" key="2">
    <source>
        <dbReference type="EMBL" id="TDN64159.1"/>
    </source>
</evidence>
<name>A0A4R6EWQ5_SCAGO</name>
<dbReference type="PROSITE" id="PS51257">
    <property type="entry name" value="PROKAR_LIPOPROTEIN"/>
    <property type="match status" value="1"/>
</dbReference>
<evidence type="ECO:0000256" key="1">
    <source>
        <dbReference type="SAM" id="SignalP"/>
    </source>
</evidence>
<sequence length="82" mass="8669">MKKLFICAFVALAFLSGCTNSPAHRIAACEKKGGSEAACTAAEWDYEKVNPLPQYDPSNYDNAAALQAAFNVNAAKVSTPAN</sequence>
<accession>A0A4R6EWQ5</accession>
<dbReference type="AlphaFoldDB" id="A0A4R6EWQ5"/>
<proteinExistence type="predicted"/>
<comment type="caution">
    <text evidence="2">The sequence shown here is derived from an EMBL/GenBank/DDBJ whole genome shotgun (WGS) entry which is preliminary data.</text>
</comment>
<dbReference type="EMBL" id="SNVX01000001">
    <property type="protein sequence ID" value="TDN64159.1"/>
    <property type="molecule type" value="Genomic_DNA"/>
</dbReference>
<dbReference type="RefSeq" id="WP_110508112.1">
    <property type="nucleotide sequence ID" value="NZ_CACSIW010000007.1"/>
</dbReference>
<feature type="signal peptide" evidence="1">
    <location>
        <begin position="1"/>
        <end position="23"/>
    </location>
</feature>
<dbReference type="OrthoDB" id="6580966at2"/>